<gene>
    <name evidence="3" type="ORF">FKW77_005088</name>
</gene>
<reference evidence="3 4" key="1">
    <citation type="submission" date="2019-07" db="EMBL/GenBank/DDBJ databases">
        <title>Finished genome of Venturia effusa.</title>
        <authorList>
            <person name="Young C.A."/>
            <person name="Cox M.P."/>
            <person name="Ganley A.R.D."/>
            <person name="David W.J."/>
        </authorList>
    </citation>
    <scope>NUCLEOTIDE SEQUENCE [LARGE SCALE GENOMIC DNA]</scope>
    <source>
        <strain evidence="4">albino</strain>
    </source>
</reference>
<organism evidence="3 4">
    <name type="scientific">Venturia effusa</name>
    <dbReference type="NCBI Taxonomy" id="50376"/>
    <lineage>
        <taxon>Eukaryota</taxon>
        <taxon>Fungi</taxon>
        <taxon>Dikarya</taxon>
        <taxon>Ascomycota</taxon>
        <taxon>Pezizomycotina</taxon>
        <taxon>Dothideomycetes</taxon>
        <taxon>Pleosporomycetidae</taxon>
        <taxon>Venturiales</taxon>
        <taxon>Venturiaceae</taxon>
        <taxon>Venturia</taxon>
    </lineage>
</organism>
<dbReference type="InterPro" id="IPR039540">
    <property type="entry name" value="UBL3-like_ubiquitin_dom"/>
</dbReference>
<dbReference type="InterPro" id="IPR029071">
    <property type="entry name" value="Ubiquitin-like_domsf"/>
</dbReference>
<evidence type="ECO:0000313" key="3">
    <source>
        <dbReference type="EMBL" id="QDS74373.1"/>
    </source>
</evidence>
<dbReference type="PROSITE" id="PS50053">
    <property type="entry name" value="UBIQUITIN_2"/>
    <property type="match status" value="1"/>
</dbReference>
<dbReference type="SUPFAM" id="SSF54236">
    <property type="entry name" value="Ubiquitin-like"/>
    <property type="match status" value="1"/>
</dbReference>
<keyword evidence="4" id="KW-1185">Reference proteome</keyword>
<dbReference type="STRING" id="50376.A0A517LFG8"/>
<feature type="region of interest" description="Disordered" evidence="1">
    <location>
        <begin position="1"/>
        <end position="92"/>
    </location>
</feature>
<name>A0A517LFG8_9PEZI</name>
<dbReference type="Proteomes" id="UP000316270">
    <property type="component" value="Chromosome 11"/>
</dbReference>
<dbReference type="Pfam" id="PF13881">
    <property type="entry name" value="Rad60-SLD_2"/>
    <property type="match status" value="1"/>
</dbReference>
<dbReference type="InterPro" id="IPR000626">
    <property type="entry name" value="Ubiquitin-like_dom"/>
</dbReference>
<dbReference type="EMBL" id="CP042195">
    <property type="protein sequence ID" value="QDS74373.1"/>
    <property type="molecule type" value="Genomic_DNA"/>
</dbReference>
<feature type="region of interest" description="Disordered" evidence="1">
    <location>
        <begin position="189"/>
        <end position="277"/>
    </location>
</feature>
<dbReference type="AlphaFoldDB" id="A0A517LFG8"/>
<dbReference type="InterPro" id="IPR040015">
    <property type="entry name" value="UBL3-like"/>
</dbReference>
<accession>A0A517LFG8</accession>
<dbReference type="OrthoDB" id="1043111at2759"/>
<evidence type="ECO:0000256" key="1">
    <source>
        <dbReference type="SAM" id="MobiDB-lite"/>
    </source>
</evidence>
<proteinExistence type="predicted"/>
<evidence type="ECO:0000259" key="2">
    <source>
        <dbReference type="PROSITE" id="PS50053"/>
    </source>
</evidence>
<protein>
    <recommendedName>
        <fullName evidence="2">Ubiquitin-like domain-containing protein</fullName>
    </recommendedName>
</protein>
<sequence length="287" mass="30585">MSATPQPPHAPKLEPTITSSSTPDRPVEMQTLPPSATEGTASSSTPPQNMAAEPSSSQPPSEAVAPARLPSTLGDDPEASAAADPSTPAATEPSITITLLLPSGKRYPYTLNAKYLKKRKNVVDVQDDDPSKITVYFMKLLLMHDWKEDWADKPQTADKIRLIYFGRMLEDSSTLKDCKLDASAGPNVVHMSIRPPDTIEEDADPKGASRAAEEDGSRTIGGNAEPGQPSRAAGFDHAADGEGQYTLGTSADPEQFSHTAEEDRGAEPDRASKDESGRYCCGCCIVS</sequence>
<evidence type="ECO:0000313" key="4">
    <source>
        <dbReference type="Proteomes" id="UP000316270"/>
    </source>
</evidence>
<feature type="compositionally biased region" description="Polar residues" evidence="1">
    <location>
        <begin position="32"/>
        <end position="48"/>
    </location>
</feature>
<feature type="compositionally biased region" description="Basic and acidic residues" evidence="1">
    <location>
        <begin position="259"/>
        <end position="277"/>
    </location>
</feature>
<feature type="compositionally biased region" description="Low complexity" evidence="1">
    <location>
        <begin position="79"/>
        <end position="92"/>
    </location>
</feature>
<feature type="domain" description="Ubiquitin-like" evidence="2">
    <location>
        <begin position="157"/>
        <end position="181"/>
    </location>
</feature>
<dbReference type="PANTHER" id="PTHR13169">
    <property type="entry name" value="UBIQUITIN-LIKE PROTEIN 3 HCG-1 PROTEIN"/>
    <property type="match status" value="1"/>
</dbReference>
<dbReference type="PANTHER" id="PTHR13169:SF0">
    <property type="entry name" value="UBIQUITIN-LIKE PROTEIN 3"/>
    <property type="match status" value="1"/>
</dbReference>
<dbReference type="Gene3D" id="3.10.20.90">
    <property type="entry name" value="Phosphatidylinositol 3-kinase Catalytic Subunit, Chain A, domain 1"/>
    <property type="match status" value="1"/>
</dbReference>
<feature type="compositionally biased region" description="Low complexity" evidence="1">
    <location>
        <begin position="51"/>
        <end position="67"/>
    </location>
</feature>
<feature type="compositionally biased region" description="Pro residues" evidence="1">
    <location>
        <begin position="1"/>
        <end position="10"/>
    </location>
</feature>
<feature type="compositionally biased region" description="Basic and acidic residues" evidence="1">
    <location>
        <begin position="204"/>
        <end position="217"/>
    </location>
</feature>